<evidence type="ECO:0000313" key="2">
    <source>
        <dbReference type="EMBL" id="GCC17230.1"/>
    </source>
</evidence>
<evidence type="ECO:0000256" key="1">
    <source>
        <dbReference type="SAM" id="MobiDB-lite"/>
    </source>
</evidence>
<protein>
    <submittedName>
        <fullName evidence="2">Uncharacterized protein</fullName>
    </submittedName>
</protein>
<sequence length="121" mass="13106">MPQPGPGTHIPPQLNNNTAAGVENPLRVFGTQTTRPDAQGRRLSRVELQDCPKRRYTNALLAAGVEDPRPAFLLGLNRFGRCAGHLPRLDLQGKTLLSATSSKNIAHSRVSTECLASSQPR</sequence>
<name>A0A401RGH3_CHIPU</name>
<gene>
    <name evidence="2" type="ORF">chiPu_0021972</name>
</gene>
<dbReference type="EMBL" id="BEZZ01005411">
    <property type="protein sequence ID" value="GCC17230.1"/>
    <property type="molecule type" value="Genomic_DNA"/>
</dbReference>
<organism evidence="2 3">
    <name type="scientific">Chiloscyllium punctatum</name>
    <name type="common">Brownbanded bambooshark</name>
    <name type="synonym">Hemiscyllium punctatum</name>
    <dbReference type="NCBI Taxonomy" id="137246"/>
    <lineage>
        <taxon>Eukaryota</taxon>
        <taxon>Metazoa</taxon>
        <taxon>Chordata</taxon>
        <taxon>Craniata</taxon>
        <taxon>Vertebrata</taxon>
        <taxon>Chondrichthyes</taxon>
        <taxon>Elasmobranchii</taxon>
        <taxon>Galeomorphii</taxon>
        <taxon>Galeoidea</taxon>
        <taxon>Orectolobiformes</taxon>
        <taxon>Hemiscylliidae</taxon>
        <taxon>Chiloscyllium</taxon>
    </lineage>
</organism>
<accession>A0A401RGH3</accession>
<proteinExistence type="predicted"/>
<keyword evidence="3" id="KW-1185">Reference proteome</keyword>
<feature type="region of interest" description="Disordered" evidence="1">
    <location>
        <begin position="1"/>
        <end position="20"/>
    </location>
</feature>
<dbReference type="Proteomes" id="UP000287033">
    <property type="component" value="Unassembled WGS sequence"/>
</dbReference>
<comment type="caution">
    <text evidence="2">The sequence shown here is derived from an EMBL/GenBank/DDBJ whole genome shotgun (WGS) entry which is preliminary data.</text>
</comment>
<evidence type="ECO:0000313" key="3">
    <source>
        <dbReference type="Proteomes" id="UP000287033"/>
    </source>
</evidence>
<dbReference type="AlphaFoldDB" id="A0A401RGH3"/>
<reference evidence="2 3" key="1">
    <citation type="journal article" date="2018" name="Nat. Ecol. Evol.">
        <title>Shark genomes provide insights into elasmobranch evolution and the origin of vertebrates.</title>
        <authorList>
            <person name="Hara Y"/>
            <person name="Yamaguchi K"/>
            <person name="Onimaru K"/>
            <person name="Kadota M"/>
            <person name="Koyanagi M"/>
            <person name="Keeley SD"/>
            <person name="Tatsumi K"/>
            <person name="Tanaka K"/>
            <person name="Motone F"/>
            <person name="Kageyama Y"/>
            <person name="Nozu R"/>
            <person name="Adachi N"/>
            <person name="Nishimura O"/>
            <person name="Nakagawa R"/>
            <person name="Tanegashima C"/>
            <person name="Kiyatake I"/>
            <person name="Matsumoto R"/>
            <person name="Murakumo K"/>
            <person name="Nishida K"/>
            <person name="Terakita A"/>
            <person name="Kuratani S"/>
            <person name="Sato K"/>
            <person name="Hyodo S Kuraku.S."/>
        </authorList>
    </citation>
    <scope>NUCLEOTIDE SEQUENCE [LARGE SCALE GENOMIC DNA]</scope>
</reference>